<gene>
    <name evidence="3" type="primary">LOC106806622</name>
</gene>
<dbReference type="GeneID" id="106806622"/>
<dbReference type="Pfam" id="PF12836">
    <property type="entry name" value="HHH_3"/>
    <property type="match status" value="1"/>
</dbReference>
<name>A0ABM1DVY9_PRICU</name>
<keyword evidence="2" id="KW-1185">Reference proteome</keyword>
<organism evidence="2 3">
    <name type="scientific">Priapulus caudatus</name>
    <name type="common">Priapulid worm</name>
    <dbReference type="NCBI Taxonomy" id="37621"/>
    <lineage>
        <taxon>Eukaryota</taxon>
        <taxon>Metazoa</taxon>
        <taxon>Ecdysozoa</taxon>
        <taxon>Scalidophora</taxon>
        <taxon>Priapulida</taxon>
        <taxon>Priapulimorpha</taxon>
        <taxon>Priapulimorphida</taxon>
        <taxon>Priapulidae</taxon>
        <taxon>Priapulus</taxon>
    </lineage>
</organism>
<dbReference type="Gene3D" id="1.10.150.280">
    <property type="entry name" value="AF1531-like domain"/>
    <property type="match status" value="1"/>
</dbReference>
<dbReference type="InterPro" id="IPR051675">
    <property type="entry name" value="Endo/Exo/Phosphatase_dom_1"/>
</dbReference>
<feature type="region of interest" description="Disordered" evidence="1">
    <location>
        <begin position="199"/>
        <end position="242"/>
    </location>
</feature>
<feature type="region of interest" description="Disordered" evidence="1">
    <location>
        <begin position="84"/>
        <end position="105"/>
    </location>
</feature>
<sequence>MGRRRAVHRVDLNTASDIQLRTLSGVGPARAQAIIKARKLKGSFACIRDITRVPGICASILDLNRSRLQCSRTRKKKLPITSTLTTEEQPCTRETRRSTRGRGEWRQRSLHSWRWTMATSGAMSNPLPADRAAAQSPQVFTAAAIRRISSRRAPAQRDTPWPPYANVSCGVPLEPLQLGATTAATIEANDERRQMMTMKVVARSRQQAADGGGGEDSDADSTEIQTSAVRSDSESSGRTSIR</sequence>
<protein>
    <submittedName>
        <fullName evidence="3">Uncharacterized protein LOC106806622</fullName>
    </submittedName>
</protein>
<dbReference type="PANTHER" id="PTHR21180">
    <property type="entry name" value="ENDONUCLEASE/EXONUCLEASE/PHOSPHATASE FAMILY DOMAIN-CONTAINING PROTEIN 1"/>
    <property type="match status" value="1"/>
</dbReference>
<dbReference type="PANTHER" id="PTHR21180:SF32">
    <property type="entry name" value="ENDONUCLEASE_EXONUCLEASE_PHOSPHATASE FAMILY DOMAIN-CONTAINING PROTEIN 1"/>
    <property type="match status" value="1"/>
</dbReference>
<dbReference type="InterPro" id="IPR010994">
    <property type="entry name" value="RuvA_2-like"/>
</dbReference>
<feature type="compositionally biased region" description="Basic and acidic residues" evidence="1">
    <location>
        <begin position="90"/>
        <end position="105"/>
    </location>
</feature>
<accession>A0ABM1DVY9</accession>
<dbReference type="RefSeq" id="XP_014664110.1">
    <property type="nucleotide sequence ID" value="XM_014808624.1"/>
</dbReference>
<evidence type="ECO:0000313" key="3">
    <source>
        <dbReference type="RefSeq" id="XP_014664110.1"/>
    </source>
</evidence>
<reference evidence="3" key="1">
    <citation type="submission" date="2025-08" db="UniProtKB">
        <authorList>
            <consortium name="RefSeq"/>
        </authorList>
    </citation>
    <scope>IDENTIFICATION</scope>
</reference>
<evidence type="ECO:0000256" key="1">
    <source>
        <dbReference type="SAM" id="MobiDB-lite"/>
    </source>
</evidence>
<dbReference type="SUPFAM" id="SSF47781">
    <property type="entry name" value="RuvA domain 2-like"/>
    <property type="match status" value="1"/>
</dbReference>
<proteinExistence type="predicted"/>
<evidence type="ECO:0000313" key="2">
    <source>
        <dbReference type="Proteomes" id="UP000695022"/>
    </source>
</evidence>
<dbReference type="Proteomes" id="UP000695022">
    <property type="component" value="Unplaced"/>
</dbReference>
<feature type="compositionally biased region" description="Polar residues" evidence="1">
    <location>
        <begin position="222"/>
        <end position="242"/>
    </location>
</feature>